<accession>A0A4Y9XK17</accession>
<keyword evidence="2" id="KW-1185">Reference proteome</keyword>
<evidence type="ECO:0000313" key="1">
    <source>
        <dbReference type="EMBL" id="TFY50296.1"/>
    </source>
</evidence>
<comment type="caution">
    <text evidence="1">The sequence shown here is derived from an EMBL/GenBank/DDBJ whole genome shotgun (WGS) entry which is preliminary data.</text>
</comment>
<reference evidence="1 2" key="1">
    <citation type="submission" date="2019-02" db="EMBL/GenBank/DDBJ databases">
        <title>Genome sequencing of the rare red list fungi Dentipellis fragilis.</title>
        <authorList>
            <person name="Buettner E."/>
            <person name="Kellner H."/>
        </authorList>
    </citation>
    <scope>NUCLEOTIDE SEQUENCE [LARGE SCALE GENOMIC DNA]</scope>
    <source>
        <strain evidence="1 2">DSM 105465</strain>
    </source>
</reference>
<gene>
    <name evidence="1" type="ORF">EVG20_g11603</name>
</gene>
<protein>
    <submittedName>
        <fullName evidence="1">Uncharacterized protein</fullName>
    </submittedName>
</protein>
<dbReference type="AlphaFoldDB" id="A0A4Y9XK17"/>
<proteinExistence type="predicted"/>
<dbReference type="Proteomes" id="UP000298327">
    <property type="component" value="Unassembled WGS sequence"/>
</dbReference>
<organism evidence="1 2">
    <name type="scientific">Dentipellis fragilis</name>
    <dbReference type="NCBI Taxonomy" id="205917"/>
    <lineage>
        <taxon>Eukaryota</taxon>
        <taxon>Fungi</taxon>
        <taxon>Dikarya</taxon>
        <taxon>Basidiomycota</taxon>
        <taxon>Agaricomycotina</taxon>
        <taxon>Agaricomycetes</taxon>
        <taxon>Russulales</taxon>
        <taxon>Hericiaceae</taxon>
        <taxon>Dentipellis</taxon>
    </lineage>
</organism>
<evidence type="ECO:0000313" key="2">
    <source>
        <dbReference type="Proteomes" id="UP000298327"/>
    </source>
</evidence>
<dbReference type="EMBL" id="SEOQ01001896">
    <property type="protein sequence ID" value="TFY50296.1"/>
    <property type="molecule type" value="Genomic_DNA"/>
</dbReference>
<sequence>MASWSTWWVSLQPAYRIKEGSARMDHAEKDDEWDHLVVGGNNGIYIIVISLSWLLRSIQAFTDSGGDGVERLRQEAQQLVDDVCWVFEQIKKAAVWLADDVLRLKRPMPGPADKRPQKHAKRA</sequence>
<dbReference type="OrthoDB" id="3066350at2759"/>
<name>A0A4Y9XK17_9AGAM</name>